<dbReference type="Proteomes" id="UP001448498">
    <property type="component" value="Chromosome 1"/>
</dbReference>
<dbReference type="RefSeq" id="WP_175768849.1">
    <property type="nucleotide sequence ID" value="NZ_CP109821.1"/>
</dbReference>
<name>A0ABZ3DCP8_9BURK</name>
<proteinExistence type="predicted"/>
<gene>
    <name evidence="1" type="ORF">OHZ10_10630</name>
</gene>
<sequence>MKNAAISFLLVVLIEAVSAVATYLKQRLTGNLRRSDDDEPWANHREFT</sequence>
<protein>
    <submittedName>
        <fullName evidence="1">Uncharacterized protein</fullName>
    </submittedName>
</protein>
<reference evidence="1 2" key="1">
    <citation type="submission" date="2022-10" db="EMBL/GenBank/DDBJ databases">
        <title>Genomic of Burkholderia cepacia PN-1.</title>
        <authorList>
            <person name="Yang Y."/>
            <person name="Guan H."/>
            <person name="Huang J."/>
        </authorList>
    </citation>
    <scope>NUCLEOTIDE SEQUENCE [LARGE SCALE GENOMIC DNA]</scope>
    <source>
        <strain evidence="1 2">PN-1</strain>
    </source>
</reference>
<keyword evidence="2" id="KW-1185">Reference proteome</keyword>
<evidence type="ECO:0000313" key="2">
    <source>
        <dbReference type="Proteomes" id="UP001448498"/>
    </source>
</evidence>
<evidence type="ECO:0000313" key="1">
    <source>
        <dbReference type="EMBL" id="XAE46817.1"/>
    </source>
</evidence>
<accession>A0ABZ3DCP8</accession>
<organism evidence="1 2">
    <name type="scientific">Burkholderia arboris</name>
    <dbReference type="NCBI Taxonomy" id="488730"/>
    <lineage>
        <taxon>Bacteria</taxon>
        <taxon>Pseudomonadati</taxon>
        <taxon>Pseudomonadota</taxon>
        <taxon>Betaproteobacteria</taxon>
        <taxon>Burkholderiales</taxon>
        <taxon>Burkholderiaceae</taxon>
        <taxon>Burkholderia</taxon>
        <taxon>Burkholderia cepacia complex</taxon>
    </lineage>
</organism>
<dbReference type="EMBL" id="CP109821">
    <property type="protein sequence ID" value="XAE46817.1"/>
    <property type="molecule type" value="Genomic_DNA"/>
</dbReference>